<reference evidence="10 11" key="1">
    <citation type="submission" date="2019-06" db="EMBL/GenBank/DDBJ databases">
        <title>Phylogeography and genetic diversity of Francisella tularensis subsp. holarctica in France (1947-2018).</title>
        <authorList>
            <person name="Kevin M."/>
            <person name="Madani N."/>
            <person name="Maurin M."/>
        </authorList>
    </citation>
    <scope>NUCLEOTIDE SEQUENCE [LARGE SCALE GENOMIC DNA]</scope>
    <source>
        <strain evidence="10 11">ATCC 15482</strain>
    </source>
</reference>
<dbReference type="EMBL" id="VJEZ01000008">
    <property type="protein sequence ID" value="MWZ40272.1"/>
    <property type="molecule type" value="Genomic_DNA"/>
</dbReference>
<evidence type="ECO:0000313" key="11">
    <source>
        <dbReference type="Proteomes" id="UP000469081"/>
    </source>
</evidence>
<feature type="domain" description="CheR-type methyltransferase" evidence="9">
    <location>
        <begin position="199"/>
        <end position="451"/>
    </location>
</feature>
<dbReference type="GO" id="GO:0005737">
    <property type="term" value="C:cytoplasm"/>
    <property type="evidence" value="ECO:0007669"/>
    <property type="project" value="InterPro"/>
</dbReference>
<dbReference type="RefSeq" id="WP_003038477.1">
    <property type="nucleotide sequence ID" value="NZ_VJEZ01000008.1"/>
</dbReference>
<sequence length="966" mass="108810">MRVKYIIGIGASAGGLEALEHFFKKNTKIKGVAFVVVQHLSPTHKSLMPELLKRYTDLPIKVIKDKELIQPNIVYLMPAGTTVEIFGDSFKLTPRKSHEFNLPVDLFFSSMARRFRKKAIAVILSGTGSDGTRGCLAVNSAGGFVLVQDPSDAKFDGMPASAISTGVVDVIAAAKDLDSKLYEYLQKPDIKLFDIDESKEDKEIISEDEAFDGVLRLLLQYTGIGFANYKPATVLRRIERRMQINNLTKLENYRQFLLDNPEEIILLQREILIPVTSFFRDENAFEALQLKVVSKIIETTQSREPIRVWCAGCSTGEEAYSLAMLFLEAFDKMRAWHPLKVFGTDVNDQNIAIAGTGAYPESIAKEVSKERLERFFDKKGSQYFVKRDLRSSVVFAKHDLLKDPAFTKMNLVSCRNTLIYFKNEAQSSALNRLTYAAGNGGYLFLGSSESISNIDIDYKIIDNKSKIFQCFAHSSLANKLIQSTLTPYQPSIKINQSHIQTRKIKNNQEVVNLAEKELLGAYAQPTLLLNSANDILHIFGKAQKYLVMPSGPVSMELSKVLHPQLISSALALIFKAIKDHISLQSDLLNLEVNQEQVLLRLHVRPLEYHGSVNTLLTFEEKQIDDHNIAKSQILNVNDLSRVELLQQELTATRERLQATIEELETSNEELQATNEELMASNEELQSANEELQSVNEELSTINSEYQEKLYILNRLNADLDCMMQAVGNATIFLDHDLLITRFTPEAINLFKLRDSDVGRPLNEIKNTFDCLQLDDDIILAQRKKLGRSRQIKTEDGKSYLMKVLPYQLDDSSRIGVVISFTDISHVVGLKRLQAVIDALSAHMVVLDTKGNIVMINRAWQQFAQANGNDSMCNTDLGANYIKACLEEFNGVTDLYANKAKATILKVLEGSEQRGQLIYPCHSPTQQRWFMMDVNAIHGIDDLAVVISHINISHLYNKEYLSDKEVL</sequence>
<keyword evidence="7" id="KW-0175">Coiled coil</keyword>
<dbReference type="PRINTS" id="PR00996">
    <property type="entry name" value="CHERMTFRASE"/>
</dbReference>
<dbReference type="InterPro" id="IPR022642">
    <property type="entry name" value="CheR_C"/>
</dbReference>
<dbReference type="SUPFAM" id="SSF53335">
    <property type="entry name" value="S-adenosyl-L-methionine-dependent methyltransferases"/>
    <property type="match status" value="1"/>
</dbReference>
<dbReference type="Pfam" id="PF03705">
    <property type="entry name" value="CheR_N"/>
    <property type="match status" value="1"/>
</dbReference>
<evidence type="ECO:0000259" key="8">
    <source>
        <dbReference type="PROSITE" id="PS50122"/>
    </source>
</evidence>
<dbReference type="InterPro" id="IPR000673">
    <property type="entry name" value="Sig_transdc_resp-reg_Me-estase"/>
</dbReference>
<feature type="active site" evidence="6">
    <location>
        <position position="39"/>
    </location>
</feature>
<evidence type="ECO:0000256" key="7">
    <source>
        <dbReference type="SAM" id="Coils"/>
    </source>
</evidence>
<dbReference type="GO" id="GO:0006935">
    <property type="term" value="P:chemotaxis"/>
    <property type="evidence" value="ECO:0007669"/>
    <property type="project" value="UniProtKB-UniRule"/>
</dbReference>
<dbReference type="EC" id="2.1.1.80" evidence="2"/>
<dbReference type="GO" id="GO:0000156">
    <property type="term" value="F:phosphorelay response regulator activity"/>
    <property type="evidence" value="ECO:0007669"/>
    <property type="project" value="InterPro"/>
</dbReference>
<keyword evidence="6" id="KW-0145">Chemotaxis</keyword>
<evidence type="ECO:0000256" key="2">
    <source>
        <dbReference type="ARBA" id="ARBA00012534"/>
    </source>
</evidence>
<name>A0A6I4RW15_FRATU</name>
<evidence type="ECO:0000256" key="5">
    <source>
        <dbReference type="ARBA" id="ARBA00022691"/>
    </source>
</evidence>
<dbReference type="PROSITE" id="PS50123">
    <property type="entry name" value="CHER"/>
    <property type="match status" value="1"/>
</dbReference>
<dbReference type="SUPFAM" id="SSF52738">
    <property type="entry name" value="Methylesterase CheB, C-terminal domain"/>
    <property type="match status" value="1"/>
</dbReference>
<evidence type="ECO:0000256" key="3">
    <source>
        <dbReference type="ARBA" id="ARBA00022603"/>
    </source>
</evidence>
<dbReference type="GO" id="GO:0008983">
    <property type="term" value="F:protein-glutamate O-methyltransferase activity"/>
    <property type="evidence" value="ECO:0007669"/>
    <property type="project" value="UniProtKB-EC"/>
</dbReference>
<feature type="domain" description="CheB-type methylesterase" evidence="8">
    <location>
        <begin position="1"/>
        <end position="188"/>
    </location>
</feature>
<dbReference type="AlphaFoldDB" id="A0A6I4RW15"/>
<keyword evidence="4" id="KW-0808">Transferase</keyword>
<accession>A0A6I4RW15</accession>
<dbReference type="PANTHER" id="PTHR24422:SF27">
    <property type="entry name" value="PROTEIN-GLUTAMATE O-METHYLTRANSFERASE"/>
    <property type="match status" value="1"/>
</dbReference>
<dbReference type="Proteomes" id="UP000469081">
    <property type="component" value="Unassembled WGS sequence"/>
</dbReference>
<dbReference type="InterPro" id="IPR035909">
    <property type="entry name" value="CheB_C"/>
</dbReference>
<dbReference type="InterPro" id="IPR000780">
    <property type="entry name" value="CheR_MeTrfase"/>
</dbReference>
<dbReference type="Pfam" id="PF01739">
    <property type="entry name" value="CheR"/>
    <property type="match status" value="1"/>
</dbReference>
<dbReference type="Gene3D" id="3.30.450.20">
    <property type="entry name" value="PAS domain"/>
    <property type="match status" value="2"/>
</dbReference>
<comment type="caution">
    <text evidence="10">The sequence shown here is derived from an EMBL/GenBank/DDBJ whole genome shotgun (WGS) entry which is preliminary data.</text>
</comment>
<evidence type="ECO:0000313" key="10">
    <source>
        <dbReference type="EMBL" id="MWZ40272.1"/>
    </source>
</evidence>
<dbReference type="Pfam" id="PF13596">
    <property type="entry name" value="PAS_10"/>
    <property type="match status" value="1"/>
</dbReference>
<dbReference type="Gene3D" id="1.10.155.10">
    <property type="entry name" value="Chemotaxis receptor methyltransferase CheR, N-terminal domain"/>
    <property type="match status" value="1"/>
</dbReference>
<evidence type="ECO:0000256" key="6">
    <source>
        <dbReference type="PROSITE-ProRule" id="PRU00050"/>
    </source>
</evidence>
<dbReference type="SMART" id="SM00138">
    <property type="entry name" value="MeTrc"/>
    <property type="match status" value="1"/>
</dbReference>
<evidence type="ECO:0000256" key="4">
    <source>
        <dbReference type="ARBA" id="ARBA00022679"/>
    </source>
</evidence>
<keyword evidence="3" id="KW-0489">Methyltransferase</keyword>
<dbReference type="InterPro" id="IPR022641">
    <property type="entry name" value="CheR_N"/>
</dbReference>
<organism evidence="10 11">
    <name type="scientific">Francisella tularensis</name>
    <dbReference type="NCBI Taxonomy" id="263"/>
    <lineage>
        <taxon>Bacteria</taxon>
        <taxon>Pseudomonadati</taxon>
        <taxon>Pseudomonadota</taxon>
        <taxon>Gammaproteobacteria</taxon>
        <taxon>Thiotrichales</taxon>
        <taxon>Francisellaceae</taxon>
        <taxon>Francisella</taxon>
    </lineage>
</organism>
<dbReference type="InterPro" id="IPR050903">
    <property type="entry name" value="Bact_Chemotaxis_MeTrfase"/>
</dbReference>
<dbReference type="SUPFAM" id="SSF47757">
    <property type="entry name" value="Chemotaxis receptor methyltransferase CheR, N-terminal domain"/>
    <property type="match status" value="1"/>
</dbReference>
<dbReference type="GO" id="GO:0032259">
    <property type="term" value="P:methylation"/>
    <property type="evidence" value="ECO:0007669"/>
    <property type="project" value="UniProtKB-KW"/>
</dbReference>
<feature type="active site" evidence="6">
    <location>
        <position position="130"/>
    </location>
</feature>
<comment type="catalytic activity">
    <reaction evidence="1">
        <text>L-glutamyl-[protein] + S-adenosyl-L-methionine = [protein]-L-glutamate 5-O-methyl ester + S-adenosyl-L-homocysteine</text>
        <dbReference type="Rhea" id="RHEA:24452"/>
        <dbReference type="Rhea" id="RHEA-COMP:10208"/>
        <dbReference type="Rhea" id="RHEA-COMP:10311"/>
        <dbReference type="ChEBI" id="CHEBI:29973"/>
        <dbReference type="ChEBI" id="CHEBI:57856"/>
        <dbReference type="ChEBI" id="CHEBI:59789"/>
        <dbReference type="ChEBI" id="CHEBI:82795"/>
        <dbReference type="EC" id="2.1.1.80"/>
    </reaction>
</comment>
<evidence type="ECO:0000256" key="1">
    <source>
        <dbReference type="ARBA" id="ARBA00001541"/>
    </source>
</evidence>
<protein>
    <recommendedName>
        <fullName evidence="2">protein-glutamate O-methyltransferase</fullName>
        <ecNumber evidence="2">2.1.1.80</ecNumber>
    </recommendedName>
</protein>
<dbReference type="CDD" id="cd16434">
    <property type="entry name" value="CheB-CheR_fusion"/>
    <property type="match status" value="1"/>
</dbReference>
<dbReference type="PROSITE" id="PS50122">
    <property type="entry name" value="CHEB"/>
    <property type="match status" value="1"/>
</dbReference>
<keyword evidence="6" id="KW-0378">Hydrolase</keyword>
<feature type="active site" evidence="6">
    <location>
        <position position="12"/>
    </location>
</feature>
<dbReference type="PANTHER" id="PTHR24422">
    <property type="entry name" value="CHEMOTAXIS PROTEIN METHYLTRANSFERASE"/>
    <property type="match status" value="1"/>
</dbReference>
<gene>
    <name evidence="10" type="ORF">FNC33_06940</name>
</gene>
<dbReference type="InterPro" id="IPR036804">
    <property type="entry name" value="CheR_N_sf"/>
</dbReference>
<dbReference type="InterPro" id="IPR029063">
    <property type="entry name" value="SAM-dependent_MTases_sf"/>
</dbReference>
<evidence type="ECO:0000259" key="9">
    <source>
        <dbReference type="PROSITE" id="PS50123"/>
    </source>
</evidence>
<feature type="coiled-coil region" evidence="7">
    <location>
        <begin position="642"/>
        <end position="708"/>
    </location>
</feature>
<dbReference type="GO" id="GO:0008984">
    <property type="term" value="F:protein-glutamate methylesterase activity"/>
    <property type="evidence" value="ECO:0007669"/>
    <property type="project" value="InterPro"/>
</dbReference>
<dbReference type="Gene3D" id="3.40.50.150">
    <property type="entry name" value="Vaccinia Virus protein VP39"/>
    <property type="match status" value="1"/>
</dbReference>
<proteinExistence type="predicted"/>
<keyword evidence="5" id="KW-0949">S-adenosyl-L-methionine</keyword>
<dbReference type="Gene3D" id="3.40.50.180">
    <property type="entry name" value="Methylesterase CheB, C-terminal domain"/>
    <property type="match status" value="1"/>
</dbReference>
<dbReference type="Pfam" id="PF01339">
    <property type="entry name" value="CheB_methylest"/>
    <property type="match status" value="1"/>
</dbReference>